<proteinExistence type="predicted"/>
<gene>
    <name evidence="1" type="ORF">CBM2586_P230003</name>
</gene>
<name>A0A375CQV8_9BURK</name>
<protein>
    <submittedName>
        <fullName evidence="1">Uncharacterized protein</fullName>
    </submittedName>
</protein>
<dbReference type="Proteomes" id="UP000257016">
    <property type="component" value="Unassembled WGS sequence"/>
</dbReference>
<dbReference type="EMBL" id="OFSN01000043">
    <property type="protein sequence ID" value="SOY77815.1"/>
    <property type="molecule type" value="Genomic_DNA"/>
</dbReference>
<sequence length="67" mass="6945">MGSQRLLAIVEAIGGGPVCLATRGDSGYADGRTVALAAPGNRHRGDAPAPAPRIEVAPFVWTEIRSF</sequence>
<comment type="caution">
    <text evidence="1">The sequence shown here is derived from an EMBL/GenBank/DDBJ whole genome shotgun (WGS) entry which is preliminary data.</text>
</comment>
<dbReference type="AlphaFoldDB" id="A0A375CQV8"/>
<evidence type="ECO:0000313" key="1">
    <source>
        <dbReference type="EMBL" id="SOY77815.1"/>
    </source>
</evidence>
<accession>A0A375CQV8</accession>
<reference evidence="1" key="1">
    <citation type="submission" date="2018-01" db="EMBL/GenBank/DDBJ databases">
        <authorList>
            <person name="Clerissi C."/>
        </authorList>
    </citation>
    <scope>NUCLEOTIDE SEQUENCE</scope>
    <source>
        <strain evidence="1">Cupriavidus taiwanensis LMG 19430</strain>
    </source>
</reference>
<organism evidence="1">
    <name type="scientific">Cupriavidus taiwanensis</name>
    <dbReference type="NCBI Taxonomy" id="164546"/>
    <lineage>
        <taxon>Bacteria</taxon>
        <taxon>Pseudomonadati</taxon>
        <taxon>Pseudomonadota</taxon>
        <taxon>Betaproteobacteria</taxon>
        <taxon>Burkholderiales</taxon>
        <taxon>Burkholderiaceae</taxon>
        <taxon>Cupriavidus</taxon>
    </lineage>
</organism>